<accession>A0A916RQM6</accession>
<evidence type="ECO:0000256" key="3">
    <source>
        <dbReference type="ARBA" id="ARBA00022729"/>
    </source>
</evidence>
<keyword evidence="5" id="KW-0413">Isomerase</keyword>
<feature type="compositionally biased region" description="Polar residues" evidence="7">
    <location>
        <begin position="29"/>
        <end position="38"/>
    </location>
</feature>
<reference evidence="9" key="2">
    <citation type="submission" date="2020-09" db="EMBL/GenBank/DDBJ databases">
        <authorList>
            <person name="Sun Q."/>
            <person name="Zhou Y."/>
        </authorList>
    </citation>
    <scope>NUCLEOTIDE SEQUENCE</scope>
    <source>
        <strain evidence="9">CGMCC 1.12408</strain>
    </source>
</reference>
<dbReference type="InterPro" id="IPR050245">
    <property type="entry name" value="PrsA_foldase"/>
</dbReference>
<reference evidence="9" key="1">
    <citation type="journal article" date="2014" name="Int. J. Syst. Evol. Microbiol.">
        <title>Complete genome sequence of Corynebacterium casei LMG S-19264T (=DSM 44701T), isolated from a smear-ripened cheese.</title>
        <authorList>
            <consortium name="US DOE Joint Genome Institute (JGI-PGF)"/>
            <person name="Walter F."/>
            <person name="Albersmeier A."/>
            <person name="Kalinowski J."/>
            <person name="Ruckert C."/>
        </authorList>
    </citation>
    <scope>NUCLEOTIDE SEQUENCE</scope>
    <source>
        <strain evidence="9">CGMCC 1.12408</strain>
    </source>
</reference>
<evidence type="ECO:0000256" key="7">
    <source>
        <dbReference type="SAM" id="MobiDB-lite"/>
    </source>
</evidence>
<evidence type="ECO:0000256" key="6">
    <source>
        <dbReference type="SAM" id="Coils"/>
    </source>
</evidence>
<name>A0A916RQM6_9BACI</name>
<dbReference type="InterPro" id="IPR027304">
    <property type="entry name" value="Trigger_fact/SurA_dom_sf"/>
</dbReference>
<organism evidence="9 10">
    <name type="scientific">Ornithinibacillus halotolerans</name>
    <dbReference type="NCBI Taxonomy" id="1274357"/>
    <lineage>
        <taxon>Bacteria</taxon>
        <taxon>Bacillati</taxon>
        <taxon>Bacillota</taxon>
        <taxon>Bacilli</taxon>
        <taxon>Bacillales</taxon>
        <taxon>Bacillaceae</taxon>
        <taxon>Ornithinibacillus</taxon>
    </lineage>
</organism>
<evidence type="ECO:0000313" key="10">
    <source>
        <dbReference type="Proteomes" id="UP000613512"/>
    </source>
</evidence>
<dbReference type="GO" id="GO:0003755">
    <property type="term" value="F:peptidyl-prolyl cis-trans isomerase activity"/>
    <property type="evidence" value="ECO:0007669"/>
    <property type="project" value="UniProtKB-KW"/>
</dbReference>
<dbReference type="RefSeq" id="WP_188383401.1">
    <property type="nucleotide sequence ID" value="NZ_BMEY01000003.1"/>
</dbReference>
<evidence type="ECO:0000313" key="9">
    <source>
        <dbReference type="EMBL" id="GGA66533.1"/>
    </source>
</evidence>
<dbReference type="PANTHER" id="PTHR47245:SF1">
    <property type="entry name" value="FOLDASE PROTEIN PRSA"/>
    <property type="match status" value="1"/>
</dbReference>
<dbReference type="EMBL" id="BMEY01000003">
    <property type="protein sequence ID" value="GGA66533.1"/>
    <property type="molecule type" value="Genomic_DNA"/>
</dbReference>
<comment type="catalytic activity">
    <reaction evidence="1">
        <text>[protein]-peptidylproline (omega=180) = [protein]-peptidylproline (omega=0)</text>
        <dbReference type="Rhea" id="RHEA:16237"/>
        <dbReference type="Rhea" id="RHEA-COMP:10747"/>
        <dbReference type="Rhea" id="RHEA-COMP:10748"/>
        <dbReference type="ChEBI" id="CHEBI:83833"/>
        <dbReference type="ChEBI" id="CHEBI:83834"/>
        <dbReference type="EC" id="5.2.1.8"/>
    </reaction>
</comment>
<dbReference type="Proteomes" id="UP000613512">
    <property type="component" value="Unassembled WGS sequence"/>
</dbReference>
<dbReference type="Gene3D" id="1.10.4030.10">
    <property type="entry name" value="Porin chaperone SurA, peptide-binding domain"/>
    <property type="match status" value="1"/>
</dbReference>
<protein>
    <recommendedName>
        <fullName evidence="2">peptidylprolyl isomerase</fullName>
        <ecNumber evidence="2">5.2.1.8</ecNumber>
    </recommendedName>
</protein>
<keyword evidence="10" id="KW-1185">Reference proteome</keyword>
<feature type="coiled-coil region" evidence="6">
    <location>
        <begin position="189"/>
        <end position="248"/>
    </location>
</feature>
<feature type="region of interest" description="Disordered" evidence="7">
    <location>
        <begin position="25"/>
        <end position="55"/>
    </location>
</feature>
<evidence type="ECO:0000256" key="2">
    <source>
        <dbReference type="ARBA" id="ARBA00013194"/>
    </source>
</evidence>
<evidence type="ECO:0000256" key="5">
    <source>
        <dbReference type="ARBA" id="ARBA00023235"/>
    </source>
</evidence>
<feature type="chain" id="PRO_5039467522" description="peptidylprolyl isomerase" evidence="8">
    <location>
        <begin position="23"/>
        <end position="255"/>
    </location>
</feature>
<dbReference type="SUPFAM" id="SSF109998">
    <property type="entry name" value="Triger factor/SurA peptide-binding domain-like"/>
    <property type="match status" value="1"/>
</dbReference>
<gene>
    <name evidence="9" type="ORF">GCM10008025_07970</name>
</gene>
<feature type="signal peptide" evidence="8">
    <location>
        <begin position="1"/>
        <end position="22"/>
    </location>
</feature>
<dbReference type="AlphaFoldDB" id="A0A916RQM6"/>
<keyword evidence="3 8" id="KW-0732">Signal</keyword>
<evidence type="ECO:0000256" key="8">
    <source>
        <dbReference type="SAM" id="SignalP"/>
    </source>
</evidence>
<keyword evidence="6" id="KW-0175">Coiled coil</keyword>
<dbReference type="EC" id="5.2.1.8" evidence="2"/>
<dbReference type="Pfam" id="PF13624">
    <property type="entry name" value="SurA_N_3"/>
    <property type="match status" value="1"/>
</dbReference>
<comment type="caution">
    <text evidence="9">The sequence shown here is derived from an EMBL/GenBank/DDBJ whole genome shotgun (WGS) entry which is preliminary data.</text>
</comment>
<evidence type="ECO:0000256" key="1">
    <source>
        <dbReference type="ARBA" id="ARBA00000971"/>
    </source>
</evidence>
<keyword evidence="4" id="KW-0697">Rotamase</keyword>
<proteinExistence type="predicted"/>
<dbReference type="PROSITE" id="PS51257">
    <property type="entry name" value="PROKAR_LIPOPROTEIN"/>
    <property type="match status" value="1"/>
</dbReference>
<dbReference type="PANTHER" id="PTHR47245">
    <property type="entry name" value="PEPTIDYLPROLYL ISOMERASE"/>
    <property type="match status" value="1"/>
</dbReference>
<sequence>MSKKWLLSISVVMLIFIMAACSDNDSADGENSNTNDANNGEVGEQTEAPKPDLENIPDVVAEVNGEEISKEEFESVYQTQFQQVMMQAQFTGQEVDQDQLKGQIIDALIGQKLVLQEADNRGLEASEEAVNETIDSLVTQNGFETQDELFDAFKVQAGMEKEEVLAEIEMQVKVEKLIASESGDAEPTKEELQEVYDTYVAQLEQVSKEDEEVEIPSFEEMEADLINHVKSQKESETYQKLVEKLQEDADITKNL</sequence>
<evidence type="ECO:0000256" key="4">
    <source>
        <dbReference type="ARBA" id="ARBA00023110"/>
    </source>
</evidence>